<dbReference type="EMBL" id="WIQZ01000027">
    <property type="protein sequence ID" value="KAF3136937.1"/>
    <property type="molecule type" value="Genomic_DNA"/>
</dbReference>
<dbReference type="Pfam" id="PF00651">
    <property type="entry name" value="BTB"/>
    <property type="match status" value="1"/>
</dbReference>
<name>A0A7C8K0A7_ORBOL</name>
<accession>A0A7C8K0A7</accession>
<feature type="compositionally biased region" description="Basic residues" evidence="1">
    <location>
        <begin position="13"/>
        <end position="22"/>
    </location>
</feature>
<organism evidence="3 4">
    <name type="scientific">Orbilia oligospora</name>
    <name type="common">Nematode-trapping fungus</name>
    <name type="synonym">Arthrobotrys oligospora</name>
    <dbReference type="NCBI Taxonomy" id="2813651"/>
    <lineage>
        <taxon>Eukaryota</taxon>
        <taxon>Fungi</taxon>
        <taxon>Dikarya</taxon>
        <taxon>Ascomycota</taxon>
        <taxon>Pezizomycotina</taxon>
        <taxon>Orbiliomycetes</taxon>
        <taxon>Orbiliales</taxon>
        <taxon>Orbiliaceae</taxon>
        <taxon>Orbilia</taxon>
    </lineage>
</organism>
<comment type="caution">
    <text evidence="3">The sequence shown here is derived from an EMBL/GenBank/DDBJ whole genome shotgun (WGS) entry which is preliminary data.</text>
</comment>
<feature type="compositionally biased region" description="Pro residues" evidence="1">
    <location>
        <begin position="23"/>
        <end position="35"/>
    </location>
</feature>
<sequence>MLSHWTNSAGFPKSKRTRRKPPSPKPSPPESPPPTTGKSPKMSDFSNGTEKRSAINGSVITHRGFADITVFVGAKNTAFHLHRPVVCSSSEFFKTACKTDTFKERITREIHLPEIDVATFERVIAWQYEQGYDTP</sequence>
<dbReference type="SUPFAM" id="SSF54695">
    <property type="entry name" value="POZ domain"/>
    <property type="match status" value="1"/>
</dbReference>
<protein>
    <recommendedName>
        <fullName evidence="2">BTB domain-containing protein</fullName>
    </recommendedName>
</protein>
<proteinExistence type="predicted"/>
<dbReference type="CDD" id="cd18186">
    <property type="entry name" value="BTB_POZ_ZBTB_KLHL-like"/>
    <property type="match status" value="1"/>
</dbReference>
<gene>
    <name evidence="3" type="ORF">TWF703_005257</name>
</gene>
<dbReference type="Gene3D" id="3.30.710.10">
    <property type="entry name" value="Potassium Channel Kv1.1, Chain A"/>
    <property type="match status" value="1"/>
</dbReference>
<dbReference type="AlphaFoldDB" id="A0A7C8K0A7"/>
<evidence type="ECO:0000313" key="3">
    <source>
        <dbReference type="EMBL" id="KAF3136937.1"/>
    </source>
</evidence>
<dbReference type="InterPro" id="IPR000210">
    <property type="entry name" value="BTB/POZ_dom"/>
</dbReference>
<dbReference type="PANTHER" id="PTHR47843">
    <property type="entry name" value="BTB DOMAIN-CONTAINING PROTEIN-RELATED"/>
    <property type="match status" value="1"/>
</dbReference>
<feature type="domain" description="BTB" evidence="2">
    <location>
        <begin position="66"/>
        <end position="135"/>
    </location>
</feature>
<evidence type="ECO:0000313" key="4">
    <source>
        <dbReference type="Proteomes" id="UP000480548"/>
    </source>
</evidence>
<feature type="region of interest" description="Disordered" evidence="1">
    <location>
        <begin position="1"/>
        <end position="57"/>
    </location>
</feature>
<evidence type="ECO:0000256" key="1">
    <source>
        <dbReference type="SAM" id="MobiDB-lite"/>
    </source>
</evidence>
<reference evidence="3 4" key="1">
    <citation type="submission" date="2019-06" db="EMBL/GenBank/DDBJ databases">
        <authorList>
            <person name="Palmer J.M."/>
        </authorList>
    </citation>
    <scope>NUCLEOTIDE SEQUENCE [LARGE SCALE GENOMIC DNA]</scope>
    <source>
        <strain evidence="3 4">TWF703</strain>
    </source>
</reference>
<dbReference type="PROSITE" id="PS50097">
    <property type="entry name" value="BTB"/>
    <property type="match status" value="1"/>
</dbReference>
<dbReference type="Proteomes" id="UP000480548">
    <property type="component" value="Unassembled WGS sequence"/>
</dbReference>
<evidence type="ECO:0000259" key="2">
    <source>
        <dbReference type="PROSITE" id="PS50097"/>
    </source>
</evidence>
<dbReference type="InterPro" id="IPR011333">
    <property type="entry name" value="SKP1/BTB/POZ_sf"/>
</dbReference>